<dbReference type="KEGG" id="nnu:104594638"/>
<organism evidence="1 2">
    <name type="scientific">Nelumbo nucifera</name>
    <name type="common">Sacred lotus</name>
    <dbReference type="NCBI Taxonomy" id="4432"/>
    <lineage>
        <taxon>Eukaryota</taxon>
        <taxon>Viridiplantae</taxon>
        <taxon>Streptophyta</taxon>
        <taxon>Embryophyta</taxon>
        <taxon>Tracheophyta</taxon>
        <taxon>Spermatophyta</taxon>
        <taxon>Magnoliopsida</taxon>
        <taxon>Proteales</taxon>
        <taxon>Nelumbonaceae</taxon>
        <taxon>Nelumbo</taxon>
    </lineage>
</organism>
<evidence type="ECO:0000313" key="2">
    <source>
        <dbReference type="RefSeq" id="XP_010253329.1"/>
    </source>
</evidence>
<dbReference type="InterPro" id="IPR007541">
    <property type="entry name" value="Uncharacterised_BSP"/>
</dbReference>
<evidence type="ECO:0000313" key="1">
    <source>
        <dbReference type="Proteomes" id="UP000189703"/>
    </source>
</evidence>
<dbReference type="Pfam" id="PF04450">
    <property type="entry name" value="BSP"/>
    <property type="match status" value="1"/>
</dbReference>
<name>A0A1U7ZXK5_NELNU</name>
<sequence>MSQMLFFFLSSLLILASLQRTHAGVQYAVMNKAVGTPGGDRFAREIDTQLSISTMTSASEFIWKTLQQSEADRKNVEKVTLIVEVMDVALAYEFNNEIHLSEDFIAKYEGDLKTMFIGIIYHEMTHVWQWNGNGQTPPGLVEGIGDYVRFAAGYAAPQWAKPGDGQKWDEGYSVTARFLEYCNTLSNGFVAKLNAMMKTNYSDHFFVDLLGKTVDQLWNDYKSKYHGAL</sequence>
<dbReference type="Proteomes" id="UP000189703">
    <property type="component" value="Unplaced"/>
</dbReference>
<dbReference type="OMA" id="AYDMEYF"/>
<reference evidence="2" key="1">
    <citation type="submission" date="2025-08" db="UniProtKB">
        <authorList>
            <consortium name="RefSeq"/>
        </authorList>
    </citation>
    <scope>IDENTIFICATION</scope>
</reference>
<protein>
    <submittedName>
        <fullName evidence="2">Uncharacterized protein LOC104594638</fullName>
    </submittedName>
</protein>
<dbReference type="PANTHER" id="PTHR33321:SF12">
    <property type="entry name" value="PLANT BASIC SECRETORY PROTEIN (BSP) FAMILY PROTEIN"/>
    <property type="match status" value="1"/>
</dbReference>
<dbReference type="STRING" id="4432.A0A1U7ZXK5"/>
<proteinExistence type="predicted"/>
<dbReference type="AlphaFoldDB" id="A0A1U7ZXK5"/>
<gene>
    <name evidence="2" type="primary">LOC104594638</name>
</gene>
<dbReference type="eggNOG" id="ENOG502QURC">
    <property type="taxonomic scope" value="Eukaryota"/>
</dbReference>
<dbReference type="RefSeq" id="XP_010253329.1">
    <property type="nucleotide sequence ID" value="XM_010255027.1"/>
</dbReference>
<keyword evidence="1" id="KW-1185">Reference proteome</keyword>
<dbReference type="OrthoDB" id="891726at2759"/>
<dbReference type="PANTHER" id="PTHR33321">
    <property type="match status" value="1"/>
</dbReference>
<accession>A0A1U7ZXK5</accession>
<dbReference type="GeneID" id="104594638"/>